<dbReference type="AlphaFoldDB" id="A0A9P4IYI3"/>
<keyword evidence="4" id="KW-1185">Reference proteome</keyword>
<organism evidence="3 4">
    <name type="scientific">Myriangium duriaei CBS 260.36</name>
    <dbReference type="NCBI Taxonomy" id="1168546"/>
    <lineage>
        <taxon>Eukaryota</taxon>
        <taxon>Fungi</taxon>
        <taxon>Dikarya</taxon>
        <taxon>Ascomycota</taxon>
        <taxon>Pezizomycotina</taxon>
        <taxon>Dothideomycetes</taxon>
        <taxon>Dothideomycetidae</taxon>
        <taxon>Myriangiales</taxon>
        <taxon>Myriangiaceae</taxon>
        <taxon>Myriangium</taxon>
    </lineage>
</organism>
<dbReference type="Pfam" id="PF10471">
    <property type="entry name" value="ANAPC_CDC26"/>
    <property type="match status" value="1"/>
</dbReference>
<gene>
    <name evidence="3" type="ORF">K461DRAFT_280078</name>
</gene>
<keyword evidence="1" id="KW-0833">Ubl conjugation pathway</keyword>
<evidence type="ECO:0000256" key="1">
    <source>
        <dbReference type="ARBA" id="ARBA00022786"/>
    </source>
</evidence>
<evidence type="ECO:0000256" key="2">
    <source>
        <dbReference type="SAM" id="MobiDB-lite"/>
    </source>
</evidence>
<dbReference type="GO" id="GO:0031145">
    <property type="term" value="P:anaphase-promoting complex-dependent catabolic process"/>
    <property type="evidence" value="ECO:0007669"/>
    <property type="project" value="InterPro"/>
</dbReference>
<evidence type="ECO:0008006" key="5">
    <source>
        <dbReference type="Google" id="ProtNLM"/>
    </source>
</evidence>
<dbReference type="EMBL" id="ML996088">
    <property type="protein sequence ID" value="KAF2151284.1"/>
    <property type="molecule type" value="Genomic_DNA"/>
</dbReference>
<dbReference type="Proteomes" id="UP000799439">
    <property type="component" value="Unassembled WGS sequence"/>
</dbReference>
<protein>
    <recommendedName>
        <fullName evidence="5">Anaphase-promoting complex subunit CDC26</fullName>
    </recommendedName>
</protein>
<dbReference type="InterPro" id="IPR018860">
    <property type="entry name" value="APC_suCDC26"/>
</dbReference>
<accession>A0A9P4IYI3</accession>
<dbReference type="GO" id="GO:0005680">
    <property type="term" value="C:anaphase-promoting complex"/>
    <property type="evidence" value="ECO:0007669"/>
    <property type="project" value="InterPro"/>
</dbReference>
<proteinExistence type="predicted"/>
<feature type="region of interest" description="Disordered" evidence="2">
    <location>
        <begin position="22"/>
        <end position="70"/>
    </location>
</feature>
<reference evidence="3" key="1">
    <citation type="journal article" date="2020" name="Stud. Mycol.">
        <title>101 Dothideomycetes genomes: a test case for predicting lifestyles and emergence of pathogens.</title>
        <authorList>
            <person name="Haridas S."/>
            <person name="Albert R."/>
            <person name="Binder M."/>
            <person name="Bloem J."/>
            <person name="Labutti K."/>
            <person name="Salamov A."/>
            <person name="Andreopoulos B."/>
            <person name="Baker S."/>
            <person name="Barry K."/>
            <person name="Bills G."/>
            <person name="Bluhm B."/>
            <person name="Cannon C."/>
            <person name="Castanera R."/>
            <person name="Culley D."/>
            <person name="Daum C."/>
            <person name="Ezra D."/>
            <person name="Gonzalez J."/>
            <person name="Henrissat B."/>
            <person name="Kuo A."/>
            <person name="Liang C."/>
            <person name="Lipzen A."/>
            <person name="Lutzoni F."/>
            <person name="Magnuson J."/>
            <person name="Mondo S."/>
            <person name="Nolan M."/>
            <person name="Ohm R."/>
            <person name="Pangilinan J."/>
            <person name="Park H.-J."/>
            <person name="Ramirez L."/>
            <person name="Alfaro M."/>
            <person name="Sun H."/>
            <person name="Tritt A."/>
            <person name="Yoshinaga Y."/>
            <person name="Zwiers L.-H."/>
            <person name="Turgeon B."/>
            <person name="Goodwin S."/>
            <person name="Spatafora J."/>
            <person name="Crous P."/>
            <person name="Grigoriev I."/>
        </authorList>
    </citation>
    <scope>NUCLEOTIDE SEQUENCE</scope>
    <source>
        <strain evidence="3">CBS 260.36</strain>
    </source>
</reference>
<sequence length="70" mass="7993">MLRREPTKITLTMEDVANYDAVKAQKDQQKRRQEQYSMAANDPFATASGQNSGHTQRSKEQRIGVSNSRH</sequence>
<comment type="caution">
    <text evidence="3">The sequence shown here is derived from an EMBL/GenBank/DDBJ whole genome shotgun (WGS) entry which is preliminary data.</text>
</comment>
<dbReference type="OrthoDB" id="5302254at2759"/>
<name>A0A9P4IYI3_9PEZI</name>
<evidence type="ECO:0000313" key="3">
    <source>
        <dbReference type="EMBL" id="KAF2151284.1"/>
    </source>
</evidence>
<feature type="compositionally biased region" description="Basic and acidic residues" evidence="2">
    <location>
        <begin position="23"/>
        <end position="34"/>
    </location>
</feature>
<evidence type="ECO:0000313" key="4">
    <source>
        <dbReference type="Proteomes" id="UP000799439"/>
    </source>
</evidence>